<dbReference type="EMBL" id="CM042047">
    <property type="protein sequence ID" value="KAI3770576.1"/>
    <property type="molecule type" value="Genomic_DNA"/>
</dbReference>
<sequence length="78" mass="9086">MKQYMVEMFVLLSLSGTFYVLKSYDIFIELCYVEIGSTSDMYSLRFDNMLVYGMSRGVHKLIRTTERNPYSGSSFQVP</sequence>
<proteinExistence type="predicted"/>
<evidence type="ECO:0000313" key="1">
    <source>
        <dbReference type="EMBL" id="KAI3770576.1"/>
    </source>
</evidence>
<name>A0ACB9FIR2_ARCLA</name>
<reference evidence="1 2" key="2">
    <citation type="journal article" date="2022" name="Mol. Ecol. Resour.">
        <title>The genomes of chicory, endive, great burdock and yacon provide insights into Asteraceae paleo-polyploidization history and plant inulin production.</title>
        <authorList>
            <person name="Fan W."/>
            <person name="Wang S."/>
            <person name="Wang H."/>
            <person name="Wang A."/>
            <person name="Jiang F."/>
            <person name="Liu H."/>
            <person name="Zhao H."/>
            <person name="Xu D."/>
            <person name="Zhang Y."/>
        </authorList>
    </citation>
    <scope>NUCLEOTIDE SEQUENCE [LARGE SCALE GENOMIC DNA]</scope>
    <source>
        <strain evidence="2">cv. Niubang</strain>
    </source>
</reference>
<organism evidence="1 2">
    <name type="scientific">Arctium lappa</name>
    <name type="common">Greater burdock</name>
    <name type="synonym">Lappa major</name>
    <dbReference type="NCBI Taxonomy" id="4217"/>
    <lineage>
        <taxon>Eukaryota</taxon>
        <taxon>Viridiplantae</taxon>
        <taxon>Streptophyta</taxon>
        <taxon>Embryophyta</taxon>
        <taxon>Tracheophyta</taxon>
        <taxon>Spermatophyta</taxon>
        <taxon>Magnoliopsida</taxon>
        <taxon>eudicotyledons</taxon>
        <taxon>Gunneridae</taxon>
        <taxon>Pentapetalae</taxon>
        <taxon>asterids</taxon>
        <taxon>campanulids</taxon>
        <taxon>Asterales</taxon>
        <taxon>Asteraceae</taxon>
        <taxon>Carduoideae</taxon>
        <taxon>Cardueae</taxon>
        <taxon>Arctiinae</taxon>
        <taxon>Arctium</taxon>
    </lineage>
</organism>
<reference evidence="2" key="1">
    <citation type="journal article" date="2022" name="Mol. Ecol. Resour.">
        <title>The genomes of chicory, endive, great burdock and yacon provide insights into Asteraceae palaeo-polyploidization history and plant inulin production.</title>
        <authorList>
            <person name="Fan W."/>
            <person name="Wang S."/>
            <person name="Wang H."/>
            <person name="Wang A."/>
            <person name="Jiang F."/>
            <person name="Liu H."/>
            <person name="Zhao H."/>
            <person name="Xu D."/>
            <person name="Zhang Y."/>
        </authorList>
    </citation>
    <scope>NUCLEOTIDE SEQUENCE [LARGE SCALE GENOMIC DNA]</scope>
    <source>
        <strain evidence="2">cv. Niubang</strain>
    </source>
</reference>
<protein>
    <submittedName>
        <fullName evidence="1">Uncharacterized protein</fullName>
    </submittedName>
</protein>
<evidence type="ECO:0000313" key="2">
    <source>
        <dbReference type="Proteomes" id="UP001055879"/>
    </source>
</evidence>
<dbReference type="Proteomes" id="UP001055879">
    <property type="component" value="Linkage Group LG01"/>
</dbReference>
<comment type="caution">
    <text evidence="1">The sequence shown here is derived from an EMBL/GenBank/DDBJ whole genome shotgun (WGS) entry which is preliminary data.</text>
</comment>
<accession>A0ACB9FIR2</accession>
<gene>
    <name evidence="1" type="ORF">L6452_01714</name>
</gene>
<keyword evidence="2" id="KW-1185">Reference proteome</keyword>